<dbReference type="PROSITE" id="PS51848">
    <property type="entry name" value="BMERB"/>
    <property type="match status" value="1"/>
</dbReference>
<proteinExistence type="predicted"/>
<protein>
    <recommendedName>
        <fullName evidence="2">BMERB domain-containing protein</fullName>
    </recommendedName>
</protein>
<feature type="compositionally biased region" description="Polar residues" evidence="1">
    <location>
        <begin position="133"/>
        <end position="151"/>
    </location>
</feature>
<feature type="region of interest" description="Disordered" evidence="1">
    <location>
        <begin position="111"/>
        <end position="159"/>
    </location>
</feature>
<evidence type="ECO:0000259" key="2">
    <source>
        <dbReference type="PROSITE" id="PS51848"/>
    </source>
</evidence>
<dbReference type="SMART" id="SM01203">
    <property type="entry name" value="DUF3585"/>
    <property type="match status" value="1"/>
</dbReference>
<dbReference type="InterPro" id="IPR022735">
    <property type="entry name" value="bMERB_dom"/>
</dbReference>
<dbReference type="OrthoDB" id="20799at2759"/>
<feature type="region of interest" description="Disordered" evidence="1">
    <location>
        <begin position="18"/>
        <end position="49"/>
    </location>
</feature>
<organism evidence="3 4">
    <name type="scientific">Hymenochirus boettgeri</name>
    <name type="common">Congo dwarf clawed frog</name>
    <dbReference type="NCBI Taxonomy" id="247094"/>
    <lineage>
        <taxon>Eukaryota</taxon>
        <taxon>Metazoa</taxon>
        <taxon>Chordata</taxon>
        <taxon>Craniata</taxon>
        <taxon>Vertebrata</taxon>
        <taxon>Euteleostomi</taxon>
        <taxon>Amphibia</taxon>
        <taxon>Batrachia</taxon>
        <taxon>Anura</taxon>
        <taxon>Pipoidea</taxon>
        <taxon>Pipidae</taxon>
        <taxon>Pipinae</taxon>
        <taxon>Hymenochirus</taxon>
    </lineage>
</organism>
<feature type="compositionally biased region" description="Basic and acidic residues" evidence="1">
    <location>
        <begin position="280"/>
        <end position="290"/>
    </location>
</feature>
<dbReference type="EMBL" id="JAACNH010000007">
    <property type="protein sequence ID" value="KAG8438331.1"/>
    <property type="molecule type" value="Genomic_DNA"/>
</dbReference>
<keyword evidence="4" id="KW-1185">Reference proteome</keyword>
<name>A0A8T2J6P2_9PIPI</name>
<feature type="compositionally biased region" description="Polar residues" evidence="1">
    <location>
        <begin position="19"/>
        <end position="49"/>
    </location>
</feature>
<reference evidence="3" key="1">
    <citation type="thesis" date="2020" institute="ProQuest LLC" country="789 East Eisenhower Parkway, Ann Arbor, MI, USA">
        <title>Comparative Genomics and Chromosome Evolution.</title>
        <authorList>
            <person name="Mudd A.B."/>
        </authorList>
    </citation>
    <scope>NUCLEOTIDE SEQUENCE</scope>
    <source>
        <strain evidence="3">Female2</strain>
        <tissue evidence="3">Blood</tissue>
    </source>
</reference>
<comment type="caution">
    <text evidence="3">The sequence shown here is derived from an EMBL/GenBank/DDBJ whole genome shotgun (WGS) entry which is preliminary data.</text>
</comment>
<feature type="domain" description="BMERB" evidence="2">
    <location>
        <begin position="289"/>
        <end position="438"/>
    </location>
</feature>
<dbReference type="AlphaFoldDB" id="A0A8T2J6P2"/>
<dbReference type="Proteomes" id="UP000812440">
    <property type="component" value="Chromosome 4"/>
</dbReference>
<gene>
    <name evidence="3" type="ORF">GDO86_008858</name>
</gene>
<dbReference type="PANTHER" id="PTHR23167:SF39">
    <property type="entry name" value="[F-ACTIN]-MONOOXYGENASE MICAL2"/>
    <property type="match status" value="1"/>
</dbReference>
<evidence type="ECO:0000313" key="4">
    <source>
        <dbReference type="Proteomes" id="UP000812440"/>
    </source>
</evidence>
<evidence type="ECO:0000256" key="1">
    <source>
        <dbReference type="SAM" id="MobiDB-lite"/>
    </source>
</evidence>
<dbReference type="PANTHER" id="PTHR23167">
    <property type="entry name" value="CALPONIN HOMOLOGY DOMAIN-CONTAINING PROTEIN DDB_G0272472-RELATED"/>
    <property type="match status" value="1"/>
</dbReference>
<dbReference type="InterPro" id="IPR050540">
    <property type="entry name" value="F-actin_Monoox_Mical"/>
</dbReference>
<accession>A0A8T2J6P2</accession>
<sequence>MKKLVLSKEEKMNLLEWNCPSSRTPVGNRTEQTSPVTNHNPSGESDNKRSTFTILSNALIRSFRRSVSSAPESPKHISSHRAKPVFDIPGTIFGRSRSKFGHETCSNGTEMDYLSNTSSRTHSNSLHPGFPTCENSNPWETTHPSQFNNDYPPSGRLEDDMPRMLEKFSIKEKQDGTNNCVPFRSRKNSFFSSLRVKSKAPEDSGNAQSNEPWSIFGSFRKILNENESRTVPAGSHSGFLAGERRTDQSENSSSSEDEISRKYTTIPLKGTPELRRKKKMEREAKKKAKQEELKRLHKAQTLQRQLQETEERLRAMETQGVKLERALRGESYSGAQDESQLLHEWFQVALEKNKLNRYESELLLVAKELELEDQQGRLEQKLREKMLIDPLLKDEEDVIEEEEIFAEMMRIIEQRDQLVTSIEEQRTRERSDDLDDFTFYKANQQNINLISKNGLIK</sequence>
<evidence type="ECO:0000313" key="3">
    <source>
        <dbReference type="EMBL" id="KAG8438331.1"/>
    </source>
</evidence>
<feature type="compositionally biased region" description="Polar residues" evidence="1">
    <location>
        <begin position="111"/>
        <end position="126"/>
    </location>
</feature>
<dbReference type="Pfam" id="PF12130">
    <property type="entry name" value="bMERB_dom"/>
    <property type="match status" value="1"/>
</dbReference>
<feature type="region of interest" description="Disordered" evidence="1">
    <location>
        <begin position="229"/>
        <end position="290"/>
    </location>
</feature>